<proteinExistence type="predicted"/>
<feature type="non-terminal residue" evidence="1">
    <location>
        <position position="34"/>
    </location>
</feature>
<reference evidence="1" key="1">
    <citation type="submission" date="2018-05" db="EMBL/GenBank/DDBJ databases">
        <authorList>
            <person name="Lanie J.A."/>
            <person name="Ng W.-L."/>
            <person name="Kazmierczak K.M."/>
            <person name="Andrzejewski T.M."/>
            <person name="Davidsen T.M."/>
            <person name="Wayne K.J."/>
            <person name="Tettelin H."/>
            <person name="Glass J.I."/>
            <person name="Rusch D."/>
            <person name="Podicherti R."/>
            <person name="Tsui H.-C.T."/>
            <person name="Winkler M.E."/>
        </authorList>
    </citation>
    <scope>NUCLEOTIDE SEQUENCE</scope>
</reference>
<evidence type="ECO:0008006" key="2">
    <source>
        <dbReference type="Google" id="ProtNLM"/>
    </source>
</evidence>
<dbReference type="Pfam" id="PF04267">
    <property type="entry name" value="SoxD"/>
    <property type="match status" value="1"/>
</dbReference>
<evidence type="ECO:0000313" key="1">
    <source>
        <dbReference type="EMBL" id="SVC12701.1"/>
    </source>
</evidence>
<name>A0A382JQ09_9ZZZZ</name>
<accession>A0A382JQ09</accession>
<dbReference type="EMBL" id="UINC01074976">
    <property type="protein sequence ID" value="SVC12701.1"/>
    <property type="molecule type" value="Genomic_DNA"/>
</dbReference>
<protein>
    <recommendedName>
        <fullName evidence="2">Sarcosine oxidase subunit delta</fullName>
    </recommendedName>
</protein>
<dbReference type="Gene3D" id="3.30.2270.10">
    <property type="entry name" value="Folate-binding superfamily"/>
    <property type="match status" value="1"/>
</dbReference>
<organism evidence="1">
    <name type="scientific">marine metagenome</name>
    <dbReference type="NCBI Taxonomy" id="408172"/>
    <lineage>
        <taxon>unclassified sequences</taxon>
        <taxon>metagenomes</taxon>
        <taxon>ecological metagenomes</taxon>
    </lineage>
</organism>
<dbReference type="GO" id="GO:0046653">
    <property type="term" value="P:tetrahydrofolate metabolic process"/>
    <property type="evidence" value="ECO:0007669"/>
    <property type="project" value="InterPro"/>
</dbReference>
<sequence>MLIPCPWCGNRDESEFSYGGEAHLERPQDSCSDK</sequence>
<dbReference type="InterPro" id="IPR038561">
    <property type="entry name" value="SoxD_sf"/>
</dbReference>
<gene>
    <name evidence="1" type="ORF">METZ01_LOCUS265555</name>
</gene>
<dbReference type="GO" id="GO:0008115">
    <property type="term" value="F:sarcosine oxidase activity"/>
    <property type="evidence" value="ECO:0007669"/>
    <property type="project" value="InterPro"/>
</dbReference>
<dbReference type="AlphaFoldDB" id="A0A382JQ09"/>
<dbReference type="InterPro" id="IPR006279">
    <property type="entry name" value="SoxD"/>
</dbReference>